<dbReference type="CDD" id="cd01949">
    <property type="entry name" value="GGDEF"/>
    <property type="match status" value="1"/>
</dbReference>
<name>A0ABX1QIU9_9RHOO</name>
<accession>A0ABX1QIU9</accession>
<dbReference type="InterPro" id="IPR000014">
    <property type="entry name" value="PAS"/>
</dbReference>
<dbReference type="SUPFAM" id="SSF55073">
    <property type="entry name" value="Nucleotide cyclase"/>
    <property type="match status" value="1"/>
</dbReference>
<evidence type="ECO:0000256" key="3">
    <source>
        <dbReference type="ARBA" id="ARBA00022723"/>
    </source>
</evidence>
<dbReference type="Gene3D" id="1.20.120.50">
    <property type="entry name" value="Hemerythrin-like"/>
    <property type="match status" value="1"/>
</dbReference>
<proteinExistence type="inferred from homology"/>
<feature type="domain" description="PAS" evidence="6">
    <location>
        <begin position="16"/>
        <end position="61"/>
    </location>
</feature>
<dbReference type="PROSITE" id="PS50887">
    <property type="entry name" value="GGDEF"/>
    <property type="match status" value="1"/>
</dbReference>
<dbReference type="InterPro" id="IPR000160">
    <property type="entry name" value="GGDEF_dom"/>
</dbReference>
<evidence type="ECO:0000256" key="1">
    <source>
        <dbReference type="ARBA" id="ARBA00010587"/>
    </source>
</evidence>
<evidence type="ECO:0000259" key="7">
    <source>
        <dbReference type="PROSITE" id="PS50887"/>
    </source>
</evidence>
<reference evidence="8 9" key="1">
    <citation type="submission" date="2019-12" db="EMBL/GenBank/DDBJ databases">
        <title>Comparative genomics gives insights into the taxonomy of the Azoarcus-Aromatoleum group and reveals separate origins of nif in the plant-associated Azoarcus and non-plant-associated Aromatoleum sub-groups.</title>
        <authorList>
            <person name="Lafos M."/>
            <person name="Maluk M."/>
            <person name="Batista M."/>
            <person name="Junghare M."/>
            <person name="Carmona M."/>
            <person name="Faoro H."/>
            <person name="Cruz L.M."/>
            <person name="Battistoni F."/>
            <person name="De Souza E."/>
            <person name="Pedrosa F."/>
            <person name="Chen W.-M."/>
            <person name="Poole P.S."/>
            <person name="Dixon R.A."/>
            <person name="James E.K."/>
        </authorList>
    </citation>
    <scope>NUCLEOTIDE SEQUENCE [LARGE SCALE GENOMIC DNA]</scope>
    <source>
        <strain evidence="8 9">22Lin</strain>
    </source>
</reference>
<dbReference type="PANTHER" id="PTHR45138">
    <property type="entry name" value="REGULATORY COMPONENTS OF SENSORY TRANSDUCTION SYSTEM"/>
    <property type="match status" value="1"/>
</dbReference>
<dbReference type="Proteomes" id="UP000648984">
    <property type="component" value="Unassembled WGS sequence"/>
</dbReference>
<dbReference type="Pfam" id="PF01814">
    <property type="entry name" value="Hemerythrin"/>
    <property type="match status" value="1"/>
</dbReference>
<dbReference type="NCBIfam" id="TIGR02481">
    <property type="entry name" value="hemeryth_dom"/>
    <property type="match status" value="1"/>
</dbReference>
<keyword evidence="3" id="KW-0479">Metal-binding</keyword>
<dbReference type="NCBIfam" id="TIGR00254">
    <property type="entry name" value="GGDEF"/>
    <property type="match status" value="1"/>
</dbReference>
<gene>
    <name evidence="8" type="ORF">GPA25_20055</name>
</gene>
<dbReference type="EC" id="2.7.7.65" evidence="2"/>
<dbReference type="CDD" id="cd12107">
    <property type="entry name" value="Hemerythrin"/>
    <property type="match status" value="1"/>
</dbReference>
<dbReference type="InterPro" id="IPR050469">
    <property type="entry name" value="Diguanylate_Cyclase"/>
</dbReference>
<keyword evidence="9" id="KW-1185">Reference proteome</keyword>
<dbReference type="SUPFAM" id="SSF47188">
    <property type="entry name" value="Hemerythrin-like"/>
    <property type="match status" value="1"/>
</dbReference>
<evidence type="ECO:0000313" key="9">
    <source>
        <dbReference type="Proteomes" id="UP000648984"/>
    </source>
</evidence>
<dbReference type="Gene3D" id="3.30.450.20">
    <property type="entry name" value="PAS domain"/>
    <property type="match status" value="1"/>
</dbReference>
<evidence type="ECO:0000256" key="4">
    <source>
        <dbReference type="ARBA" id="ARBA00023004"/>
    </source>
</evidence>
<dbReference type="SUPFAM" id="SSF55785">
    <property type="entry name" value="PYP-like sensor domain (PAS domain)"/>
    <property type="match status" value="1"/>
</dbReference>
<dbReference type="InterPro" id="IPR012827">
    <property type="entry name" value="Hemerythrin_metal-bd"/>
</dbReference>
<evidence type="ECO:0000256" key="5">
    <source>
        <dbReference type="ARBA" id="ARBA00034247"/>
    </source>
</evidence>
<dbReference type="Pfam" id="PF08448">
    <property type="entry name" value="PAS_4"/>
    <property type="match status" value="1"/>
</dbReference>
<dbReference type="EMBL" id="WTVQ01000048">
    <property type="protein sequence ID" value="NMG77051.1"/>
    <property type="molecule type" value="Genomic_DNA"/>
</dbReference>
<comment type="caution">
    <text evidence="8">The sequence shown here is derived from an EMBL/GenBank/DDBJ whole genome shotgun (WGS) entry which is preliminary data.</text>
</comment>
<feature type="domain" description="GGDEF" evidence="7">
    <location>
        <begin position="190"/>
        <end position="319"/>
    </location>
</feature>
<dbReference type="InterPro" id="IPR035965">
    <property type="entry name" value="PAS-like_dom_sf"/>
</dbReference>
<dbReference type="InterPro" id="IPR043128">
    <property type="entry name" value="Rev_trsase/Diguanyl_cyclase"/>
</dbReference>
<dbReference type="PROSITE" id="PS50112">
    <property type="entry name" value="PAS"/>
    <property type="match status" value="1"/>
</dbReference>
<protein>
    <recommendedName>
        <fullName evidence="2">diguanylate cyclase</fullName>
        <ecNumber evidence="2">2.7.7.65</ecNumber>
    </recommendedName>
</protein>
<dbReference type="InterPro" id="IPR012312">
    <property type="entry name" value="Hemerythrin-like"/>
</dbReference>
<dbReference type="Gene3D" id="3.30.70.270">
    <property type="match status" value="1"/>
</dbReference>
<comment type="similarity">
    <text evidence="1">Belongs to the hemerythrin family.</text>
</comment>
<evidence type="ECO:0000313" key="8">
    <source>
        <dbReference type="EMBL" id="NMG77051.1"/>
    </source>
</evidence>
<dbReference type="PANTHER" id="PTHR45138:SF9">
    <property type="entry name" value="DIGUANYLATE CYCLASE DGCM-RELATED"/>
    <property type="match status" value="1"/>
</dbReference>
<dbReference type="InterPro" id="IPR035938">
    <property type="entry name" value="Hemerythrin-like_sf"/>
</dbReference>
<comment type="catalytic activity">
    <reaction evidence="5">
        <text>2 GTP = 3',3'-c-di-GMP + 2 diphosphate</text>
        <dbReference type="Rhea" id="RHEA:24898"/>
        <dbReference type="ChEBI" id="CHEBI:33019"/>
        <dbReference type="ChEBI" id="CHEBI:37565"/>
        <dbReference type="ChEBI" id="CHEBI:58805"/>
        <dbReference type="EC" id="2.7.7.65"/>
    </reaction>
</comment>
<keyword evidence="4" id="KW-0408">Iron</keyword>
<dbReference type="SMART" id="SM00267">
    <property type="entry name" value="GGDEF"/>
    <property type="match status" value="1"/>
</dbReference>
<organism evidence="8 9">
    <name type="scientific">Aromatoleum diolicum</name>
    <dbReference type="NCBI Taxonomy" id="75796"/>
    <lineage>
        <taxon>Bacteria</taxon>
        <taxon>Pseudomonadati</taxon>
        <taxon>Pseudomonadota</taxon>
        <taxon>Betaproteobacteria</taxon>
        <taxon>Rhodocyclales</taxon>
        <taxon>Rhodocyclaceae</taxon>
        <taxon>Aromatoleum</taxon>
    </lineage>
</organism>
<dbReference type="InterPro" id="IPR013656">
    <property type="entry name" value="PAS_4"/>
</dbReference>
<dbReference type="InterPro" id="IPR029787">
    <property type="entry name" value="Nucleotide_cyclase"/>
</dbReference>
<dbReference type="RefSeq" id="WP_169262184.1">
    <property type="nucleotide sequence ID" value="NZ_WTVQ01000048.1"/>
</dbReference>
<evidence type="ECO:0000259" key="6">
    <source>
        <dbReference type="PROSITE" id="PS50112"/>
    </source>
</evidence>
<evidence type="ECO:0000256" key="2">
    <source>
        <dbReference type="ARBA" id="ARBA00012528"/>
    </source>
</evidence>
<sequence length="471" mass="52082">MSGKQASPAAKAGDPRTSLLHSLVDQSPALIAIRGNGGDYRYANEAFAKVLGLPAESLLGRHEDDILRDASTPQALRIGGAPGDGVTHAEEEAQVGLRTRRFLTTRFPIRSHNGKVVATGMIATELDAHARTDTPIDPADYAEARHAELLRALEQMERLAYTDRLTGAWNRRHLEDAALLEMSRAERHGHPAALLVLDIDHFKDINDHFGHAVGDYVLVELVRCIRSDIRRADTITRWGGEEFIVLAPDTPLHEAEQLAQKLCARVAATQLSSARQVTISVGVAEYQCGEGFDHWLSRADRAMYRAKSSGRNGVIADPQSAFRADGARAACSPVQLVWRDAYRSGDATVDRQHRQLFDHANRLLQAVMTHAPREQILDALRLLVDDIAAHFADEERLHAEISFPGRHAHAVEHARLLEKAAHLFNRACGDDDLPVAEVFHFLAYEVVAQHLVGADRHYFPYLETPPNDPAH</sequence>
<dbReference type="Pfam" id="PF00990">
    <property type="entry name" value="GGDEF"/>
    <property type="match status" value="1"/>
</dbReference>